<evidence type="ECO:0000256" key="1">
    <source>
        <dbReference type="SAM" id="MobiDB-lite"/>
    </source>
</evidence>
<dbReference type="Proteomes" id="UP000059680">
    <property type="component" value="Chromosome 9"/>
</dbReference>
<sequence length="107" mass="10516">MLYVRTSHAPDDDGTATSACAPAIPSPAGLSPHATHPPGAAGAATNATDSSPPAPRSYVQRSDAPSRGRSLHAAYARFAENASPAHPPAAATDAAAIAASSRSSAST</sequence>
<dbReference type="Gramene" id="Os09t0500966-00">
    <property type="protein sequence ID" value="Os09t0500966-00"/>
    <property type="gene ID" value="Os09g0500966"/>
</dbReference>
<feature type="compositionally biased region" description="Low complexity" evidence="1">
    <location>
        <begin position="79"/>
        <end position="107"/>
    </location>
</feature>
<dbReference type="EMBL" id="AP014965">
    <property type="protein sequence ID" value="BAT08811.1"/>
    <property type="molecule type" value="Genomic_DNA"/>
</dbReference>
<feature type="compositionally biased region" description="Low complexity" evidence="1">
    <location>
        <begin position="32"/>
        <end position="48"/>
    </location>
</feature>
<dbReference type="PaxDb" id="39947-A0A0P0XPR2"/>
<accession>A0A0P0XPR2</accession>
<reference evidence="2 3" key="3">
    <citation type="journal article" date="2013" name="Rice">
        <title>Improvement of the Oryza sativa Nipponbare reference genome using next generation sequence and optical map data.</title>
        <authorList>
            <person name="Kawahara Y."/>
            <person name="de la Bastide M."/>
            <person name="Hamilton J.P."/>
            <person name="Kanamori H."/>
            <person name="McCombie W.R."/>
            <person name="Ouyang S."/>
            <person name="Schwartz D.C."/>
            <person name="Tanaka T."/>
            <person name="Wu J."/>
            <person name="Zhou S."/>
            <person name="Childs K.L."/>
            <person name="Davidson R.M."/>
            <person name="Lin H."/>
            <person name="Quesada-Ocampo L."/>
            <person name="Vaillancourt B."/>
            <person name="Sakai H."/>
            <person name="Lee S.S."/>
            <person name="Kim J."/>
            <person name="Numa H."/>
            <person name="Itoh T."/>
            <person name="Buell C.R."/>
            <person name="Matsumoto T."/>
        </authorList>
    </citation>
    <scope>NUCLEOTIDE SEQUENCE [LARGE SCALE GENOMIC DNA]</scope>
    <source>
        <strain evidence="3">cv. Nipponbare</strain>
    </source>
</reference>
<reference evidence="2 3" key="2">
    <citation type="journal article" date="2013" name="Plant Cell Physiol.">
        <title>Rice Annotation Project Database (RAP-DB): an integrative and interactive database for rice genomics.</title>
        <authorList>
            <person name="Sakai H."/>
            <person name="Lee S.S."/>
            <person name="Tanaka T."/>
            <person name="Numa H."/>
            <person name="Kim J."/>
            <person name="Kawahara Y."/>
            <person name="Wakimoto H."/>
            <person name="Yang C.C."/>
            <person name="Iwamoto M."/>
            <person name="Abe T."/>
            <person name="Yamada Y."/>
            <person name="Muto A."/>
            <person name="Inokuchi H."/>
            <person name="Ikemura T."/>
            <person name="Matsumoto T."/>
            <person name="Sasaki T."/>
            <person name="Itoh T."/>
        </authorList>
    </citation>
    <scope>NUCLEOTIDE SEQUENCE [LARGE SCALE GENOMIC DNA]</scope>
    <source>
        <strain evidence="3">cv. Nipponbare</strain>
    </source>
</reference>
<name>A0A0P0XPR2_ORYSJ</name>
<evidence type="ECO:0000313" key="2">
    <source>
        <dbReference type="EMBL" id="BAT08811.1"/>
    </source>
</evidence>
<feature type="non-terminal residue" evidence="2">
    <location>
        <position position="107"/>
    </location>
</feature>
<dbReference type="AlphaFoldDB" id="A0A0P0XPR2"/>
<feature type="region of interest" description="Disordered" evidence="1">
    <location>
        <begin position="1"/>
        <end position="107"/>
    </location>
</feature>
<protein>
    <submittedName>
        <fullName evidence="2">Os09g0500966 protein</fullName>
    </submittedName>
</protein>
<evidence type="ECO:0000313" key="3">
    <source>
        <dbReference type="Proteomes" id="UP000059680"/>
    </source>
</evidence>
<reference evidence="3" key="1">
    <citation type="journal article" date="2005" name="Nature">
        <title>The map-based sequence of the rice genome.</title>
        <authorList>
            <consortium name="International rice genome sequencing project (IRGSP)"/>
            <person name="Matsumoto T."/>
            <person name="Wu J."/>
            <person name="Kanamori H."/>
            <person name="Katayose Y."/>
            <person name="Fujisawa M."/>
            <person name="Namiki N."/>
            <person name="Mizuno H."/>
            <person name="Yamamoto K."/>
            <person name="Antonio B.A."/>
            <person name="Baba T."/>
            <person name="Sakata K."/>
            <person name="Nagamura Y."/>
            <person name="Aoki H."/>
            <person name="Arikawa K."/>
            <person name="Arita K."/>
            <person name="Bito T."/>
            <person name="Chiden Y."/>
            <person name="Fujitsuka N."/>
            <person name="Fukunaka R."/>
            <person name="Hamada M."/>
            <person name="Harada C."/>
            <person name="Hayashi A."/>
            <person name="Hijishita S."/>
            <person name="Honda M."/>
            <person name="Hosokawa S."/>
            <person name="Ichikawa Y."/>
            <person name="Idonuma A."/>
            <person name="Iijima M."/>
            <person name="Ikeda M."/>
            <person name="Ikeno M."/>
            <person name="Ito K."/>
            <person name="Ito S."/>
            <person name="Ito T."/>
            <person name="Ito Y."/>
            <person name="Ito Y."/>
            <person name="Iwabuchi A."/>
            <person name="Kamiya K."/>
            <person name="Karasawa W."/>
            <person name="Kurita K."/>
            <person name="Katagiri S."/>
            <person name="Kikuta A."/>
            <person name="Kobayashi H."/>
            <person name="Kobayashi N."/>
            <person name="Machita K."/>
            <person name="Maehara T."/>
            <person name="Masukawa M."/>
            <person name="Mizubayashi T."/>
            <person name="Mukai Y."/>
            <person name="Nagasaki H."/>
            <person name="Nagata Y."/>
            <person name="Naito S."/>
            <person name="Nakashima M."/>
            <person name="Nakama Y."/>
            <person name="Nakamichi Y."/>
            <person name="Nakamura M."/>
            <person name="Meguro A."/>
            <person name="Negishi M."/>
            <person name="Ohta I."/>
            <person name="Ohta T."/>
            <person name="Okamoto M."/>
            <person name="Ono N."/>
            <person name="Saji S."/>
            <person name="Sakaguchi M."/>
            <person name="Sakai K."/>
            <person name="Shibata M."/>
            <person name="Shimokawa T."/>
            <person name="Song J."/>
            <person name="Takazaki Y."/>
            <person name="Terasawa K."/>
            <person name="Tsugane M."/>
            <person name="Tsuji K."/>
            <person name="Ueda S."/>
            <person name="Waki K."/>
            <person name="Yamagata H."/>
            <person name="Yamamoto M."/>
            <person name="Yamamoto S."/>
            <person name="Yamane H."/>
            <person name="Yoshiki S."/>
            <person name="Yoshihara R."/>
            <person name="Yukawa K."/>
            <person name="Zhong H."/>
            <person name="Yano M."/>
            <person name="Yuan Q."/>
            <person name="Ouyang S."/>
            <person name="Liu J."/>
            <person name="Jones K.M."/>
            <person name="Gansberger K."/>
            <person name="Moffat K."/>
            <person name="Hill J."/>
            <person name="Bera J."/>
            <person name="Fadrosh D."/>
            <person name="Jin S."/>
            <person name="Johri S."/>
            <person name="Kim M."/>
            <person name="Overton L."/>
            <person name="Reardon M."/>
            <person name="Tsitrin T."/>
            <person name="Vuong H."/>
            <person name="Weaver B."/>
            <person name="Ciecko A."/>
            <person name="Tallon L."/>
            <person name="Jackson J."/>
            <person name="Pai G."/>
            <person name="Aken S.V."/>
            <person name="Utterback T."/>
            <person name="Reidmuller S."/>
            <person name="Feldblyum T."/>
            <person name="Hsiao J."/>
            <person name="Zismann V."/>
            <person name="Iobst S."/>
            <person name="de Vazeille A.R."/>
            <person name="Buell C.R."/>
            <person name="Ying K."/>
            <person name="Li Y."/>
            <person name="Lu T."/>
            <person name="Huang Y."/>
            <person name="Zhao Q."/>
            <person name="Feng Q."/>
            <person name="Zhang L."/>
            <person name="Zhu J."/>
            <person name="Weng Q."/>
            <person name="Mu J."/>
            <person name="Lu Y."/>
            <person name="Fan D."/>
            <person name="Liu Y."/>
            <person name="Guan J."/>
            <person name="Zhang Y."/>
            <person name="Yu S."/>
            <person name="Liu X."/>
            <person name="Zhang Y."/>
            <person name="Hong G."/>
            <person name="Han B."/>
            <person name="Choisne N."/>
            <person name="Demange N."/>
            <person name="Orjeda G."/>
            <person name="Samain S."/>
            <person name="Cattolico L."/>
            <person name="Pelletier E."/>
            <person name="Couloux A."/>
            <person name="Segurens B."/>
            <person name="Wincker P."/>
            <person name="D'Hont A."/>
            <person name="Scarpelli C."/>
            <person name="Weissenbach J."/>
            <person name="Salanoubat M."/>
            <person name="Quetier F."/>
            <person name="Yu Y."/>
            <person name="Kim H.R."/>
            <person name="Rambo T."/>
            <person name="Currie J."/>
            <person name="Collura K."/>
            <person name="Luo M."/>
            <person name="Yang T."/>
            <person name="Ammiraju J.S.S."/>
            <person name="Engler F."/>
            <person name="Soderlund C."/>
            <person name="Wing R.A."/>
            <person name="Palmer L.E."/>
            <person name="de la Bastide M."/>
            <person name="Spiegel L."/>
            <person name="Nascimento L."/>
            <person name="Zutavern T."/>
            <person name="O'Shaughnessy A."/>
            <person name="Dike S."/>
            <person name="Dedhia N."/>
            <person name="Preston R."/>
            <person name="Balija V."/>
            <person name="McCombie W.R."/>
            <person name="Chow T."/>
            <person name="Chen H."/>
            <person name="Chung M."/>
            <person name="Chen C."/>
            <person name="Shaw J."/>
            <person name="Wu H."/>
            <person name="Hsiao K."/>
            <person name="Chao Y."/>
            <person name="Chu M."/>
            <person name="Cheng C."/>
            <person name="Hour A."/>
            <person name="Lee P."/>
            <person name="Lin S."/>
            <person name="Lin Y."/>
            <person name="Liou J."/>
            <person name="Liu S."/>
            <person name="Hsing Y."/>
            <person name="Raghuvanshi S."/>
            <person name="Mohanty A."/>
            <person name="Bharti A.K."/>
            <person name="Gaur A."/>
            <person name="Gupta V."/>
            <person name="Kumar D."/>
            <person name="Ravi V."/>
            <person name="Vij S."/>
            <person name="Kapur A."/>
            <person name="Khurana P."/>
            <person name="Khurana P."/>
            <person name="Khurana J.P."/>
            <person name="Tyagi A.K."/>
            <person name="Gaikwad K."/>
            <person name="Singh A."/>
            <person name="Dalal V."/>
            <person name="Srivastava S."/>
            <person name="Dixit A."/>
            <person name="Pal A.K."/>
            <person name="Ghazi I.A."/>
            <person name="Yadav M."/>
            <person name="Pandit A."/>
            <person name="Bhargava A."/>
            <person name="Sureshbabu K."/>
            <person name="Batra K."/>
            <person name="Sharma T.R."/>
            <person name="Mohapatra T."/>
            <person name="Singh N.K."/>
            <person name="Messing J."/>
            <person name="Nelson A.B."/>
            <person name="Fuks G."/>
            <person name="Kavchok S."/>
            <person name="Keizer G."/>
            <person name="Linton E."/>
            <person name="Llaca V."/>
            <person name="Song R."/>
            <person name="Tanyolac B."/>
            <person name="Young S."/>
            <person name="Ho-Il K."/>
            <person name="Hahn J.H."/>
            <person name="Sangsakoo G."/>
            <person name="Vanavichit A."/>
            <person name="de Mattos Luiz.A.T."/>
            <person name="Zimmer P.D."/>
            <person name="Malone G."/>
            <person name="Dellagostin O."/>
            <person name="de Oliveira A.C."/>
            <person name="Bevan M."/>
            <person name="Bancroft I."/>
            <person name="Minx P."/>
            <person name="Cordum H."/>
            <person name="Wilson R."/>
            <person name="Cheng Z."/>
            <person name="Jin W."/>
            <person name="Jiang J."/>
            <person name="Leong S.A."/>
            <person name="Iwama H."/>
            <person name="Gojobori T."/>
            <person name="Itoh T."/>
            <person name="Niimura Y."/>
            <person name="Fujii Y."/>
            <person name="Habara T."/>
            <person name="Sakai H."/>
            <person name="Sato Y."/>
            <person name="Wilson G."/>
            <person name="Kumar K."/>
            <person name="McCouch S."/>
            <person name="Juretic N."/>
            <person name="Hoen D."/>
            <person name="Wright S."/>
            <person name="Bruskiewich R."/>
            <person name="Bureau T."/>
            <person name="Miyao A."/>
            <person name="Hirochika H."/>
            <person name="Nishikawa T."/>
            <person name="Kadowaki K."/>
            <person name="Sugiura M."/>
            <person name="Burr B."/>
            <person name="Sasaki T."/>
        </authorList>
    </citation>
    <scope>NUCLEOTIDE SEQUENCE [LARGE SCALE GENOMIC DNA]</scope>
    <source>
        <strain evidence="3">cv. Nipponbare</strain>
    </source>
</reference>
<dbReference type="InParanoid" id="A0A0P0XPR2"/>
<proteinExistence type="predicted"/>
<keyword evidence="3" id="KW-1185">Reference proteome</keyword>
<organism evidence="2 3">
    <name type="scientific">Oryza sativa subsp. japonica</name>
    <name type="common">Rice</name>
    <dbReference type="NCBI Taxonomy" id="39947"/>
    <lineage>
        <taxon>Eukaryota</taxon>
        <taxon>Viridiplantae</taxon>
        <taxon>Streptophyta</taxon>
        <taxon>Embryophyta</taxon>
        <taxon>Tracheophyta</taxon>
        <taxon>Spermatophyta</taxon>
        <taxon>Magnoliopsida</taxon>
        <taxon>Liliopsida</taxon>
        <taxon>Poales</taxon>
        <taxon>Poaceae</taxon>
        <taxon>BOP clade</taxon>
        <taxon>Oryzoideae</taxon>
        <taxon>Oryzeae</taxon>
        <taxon>Oryzinae</taxon>
        <taxon>Oryza</taxon>
        <taxon>Oryza sativa</taxon>
    </lineage>
</organism>
<gene>
    <name evidence="2" type="ordered locus">Os09g0500966</name>
    <name evidence="2" type="ORF">OSNPB_090500966</name>
</gene>